<name>A0A1H8BK13_STIAU</name>
<dbReference type="GO" id="GO:0017057">
    <property type="term" value="F:6-phosphogluconolactonase activity"/>
    <property type="evidence" value="ECO:0007669"/>
    <property type="project" value="TreeGrafter"/>
</dbReference>
<protein>
    <submittedName>
        <fullName evidence="3">6-phosphogluconolactonase</fullName>
    </submittedName>
</protein>
<proteinExistence type="inferred from homology"/>
<dbReference type="PANTHER" id="PTHR30344:SF1">
    <property type="entry name" value="6-PHOSPHOGLUCONOLACTONASE"/>
    <property type="match status" value="1"/>
</dbReference>
<dbReference type="OrthoDB" id="9790815at2"/>
<dbReference type="GO" id="GO:0006006">
    <property type="term" value="P:glucose metabolic process"/>
    <property type="evidence" value="ECO:0007669"/>
    <property type="project" value="UniProtKB-KW"/>
</dbReference>
<dbReference type="InterPro" id="IPR006311">
    <property type="entry name" value="TAT_signal"/>
</dbReference>
<dbReference type="AlphaFoldDB" id="A0A1H8BK13"/>
<dbReference type="Gene3D" id="2.130.10.10">
    <property type="entry name" value="YVTN repeat-like/Quinoprotein amine dehydrogenase"/>
    <property type="match status" value="1"/>
</dbReference>
<gene>
    <name evidence="3" type="ORF">SAMN05444354_1245</name>
</gene>
<evidence type="ECO:0000313" key="4">
    <source>
        <dbReference type="Proteomes" id="UP000182719"/>
    </source>
</evidence>
<dbReference type="RefSeq" id="WP_075010291.1">
    <property type="nucleotide sequence ID" value="NZ_FOAP01000024.1"/>
</dbReference>
<dbReference type="InterPro" id="IPR015943">
    <property type="entry name" value="WD40/YVTN_repeat-like_dom_sf"/>
</dbReference>
<evidence type="ECO:0000313" key="3">
    <source>
        <dbReference type="EMBL" id="SEM83132.1"/>
    </source>
</evidence>
<keyword evidence="4" id="KW-1185">Reference proteome</keyword>
<sequence>MSQRNLTRRHFLYLAGLGTAGTLIACGDEKTPEPPPLPKEVWVYVGTYTTGQQSQGIYLCRLDLETGALQQVGVTPGVTDPSYLAVDSQRRHLYAVNELTTFEGKPSGAVSAFTIDPDTHALTFLNQQASQGGAPCHLEVDAEDGFVLVANYVGGNVAVLPIQEGGRLGPAVDVDQHEGAGPETSPHAHQIRLDAGQKHALVPDLGTDKIMVYRFDAGQGTLTPHAPASVSTAPGAGPRHLAFHPNGRFVFNINELNSTLTAFAYDGERGTLTPLQTVSTLPADFTGASYCADIHVSPDGKFLYGSNRGHNSIVVYAIGAAGELTYVEHVSTQGNWPRNFAIDATGSFLLVANQRSHSIVTFRRDAQTGKLTPVGAPLEVPAPVCLLLVPA</sequence>
<dbReference type="PROSITE" id="PS51257">
    <property type="entry name" value="PROKAR_LIPOPROTEIN"/>
    <property type="match status" value="1"/>
</dbReference>
<dbReference type="EMBL" id="FOAP01000024">
    <property type="protein sequence ID" value="SEM83132.1"/>
    <property type="molecule type" value="Genomic_DNA"/>
</dbReference>
<dbReference type="SUPFAM" id="SSF51004">
    <property type="entry name" value="C-terminal (heme d1) domain of cytochrome cd1-nitrite reductase"/>
    <property type="match status" value="1"/>
</dbReference>
<evidence type="ECO:0000256" key="1">
    <source>
        <dbReference type="ARBA" id="ARBA00005564"/>
    </source>
</evidence>
<accession>A0A1H8BK13</accession>
<dbReference type="GO" id="GO:0005829">
    <property type="term" value="C:cytosol"/>
    <property type="evidence" value="ECO:0007669"/>
    <property type="project" value="TreeGrafter"/>
</dbReference>
<dbReference type="InterPro" id="IPR050282">
    <property type="entry name" value="Cycloisomerase_2"/>
</dbReference>
<comment type="similarity">
    <text evidence="1">Belongs to the cycloisomerase 2 family.</text>
</comment>
<reference evidence="4" key="1">
    <citation type="submission" date="2016-10" db="EMBL/GenBank/DDBJ databases">
        <authorList>
            <person name="Varghese N."/>
            <person name="Submissions S."/>
        </authorList>
    </citation>
    <scope>NUCLEOTIDE SEQUENCE [LARGE SCALE GENOMIC DNA]</scope>
    <source>
        <strain evidence="4">DSM 17044</strain>
    </source>
</reference>
<dbReference type="InterPro" id="IPR011048">
    <property type="entry name" value="Haem_d1_sf"/>
</dbReference>
<evidence type="ECO:0000256" key="2">
    <source>
        <dbReference type="ARBA" id="ARBA00022526"/>
    </source>
</evidence>
<dbReference type="PANTHER" id="PTHR30344">
    <property type="entry name" value="6-PHOSPHOGLUCONOLACTONASE-RELATED"/>
    <property type="match status" value="1"/>
</dbReference>
<dbReference type="InterPro" id="IPR019405">
    <property type="entry name" value="Lactonase_7-beta_prop"/>
</dbReference>
<dbReference type="PROSITE" id="PS51318">
    <property type="entry name" value="TAT"/>
    <property type="match status" value="1"/>
</dbReference>
<organism evidence="3 4">
    <name type="scientific">Stigmatella aurantiaca</name>
    <dbReference type="NCBI Taxonomy" id="41"/>
    <lineage>
        <taxon>Bacteria</taxon>
        <taxon>Pseudomonadati</taxon>
        <taxon>Myxococcota</taxon>
        <taxon>Myxococcia</taxon>
        <taxon>Myxococcales</taxon>
        <taxon>Cystobacterineae</taxon>
        <taxon>Archangiaceae</taxon>
        <taxon>Stigmatella</taxon>
    </lineage>
</organism>
<dbReference type="Proteomes" id="UP000182719">
    <property type="component" value="Unassembled WGS sequence"/>
</dbReference>
<dbReference type="Pfam" id="PF10282">
    <property type="entry name" value="Lactonase"/>
    <property type="match status" value="1"/>
</dbReference>
<dbReference type="FunFam" id="2.130.10.10:FF:000306">
    <property type="entry name" value="3-carboxymuconate cyclase"/>
    <property type="match status" value="1"/>
</dbReference>
<keyword evidence="2" id="KW-0313">Glucose metabolism</keyword>
<keyword evidence="2" id="KW-0119">Carbohydrate metabolism</keyword>